<feature type="region of interest" description="Disordered" evidence="1">
    <location>
        <begin position="360"/>
        <end position="414"/>
    </location>
</feature>
<dbReference type="EMBL" id="CAJPDQ010000036">
    <property type="protein sequence ID" value="CAF9930772.1"/>
    <property type="molecule type" value="Genomic_DNA"/>
</dbReference>
<dbReference type="Proteomes" id="UP000664169">
    <property type="component" value="Unassembled WGS sequence"/>
</dbReference>
<feature type="domain" description="WKF" evidence="2">
    <location>
        <begin position="228"/>
        <end position="291"/>
    </location>
</feature>
<feature type="compositionally biased region" description="Low complexity" evidence="1">
    <location>
        <begin position="199"/>
        <end position="214"/>
    </location>
</feature>
<evidence type="ECO:0000259" key="2">
    <source>
        <dbReference type="Pfam" id="PF10180"/>
    </source>
</evidence>
<feature type="compositionally biased region" description="Acidic residues" evidence="1">
    <location>
        <begin position="405"/>
        <end position="414"/>
    </location>
</feature>
<dbReference type="Pfam" id="PF10180">
    <property type="entry name" value="WKF"/>
    <property type="match status" value="1"/>
</dbReference>
<feature type="compositionally biased region" description="Polar residues" evidence="1">
    <location>
        <begin position="61"/>
        <end position="75"/>
    </location>
</feature>
<feature type="region of interest" description="Disordered" evidence="1">
    <location>
        <begin position="122"/>
        <end position="151"/>
    </location>
</feature>
<sequence length="414" mass="44501">MLAMGTAHLPAWQRLGLKLKNEFSNASQASPIDESNAGATSRKRKFSQEPVAGVDYPNGFKRQQQTAASFNSLRASSTGSESHTSSDSRRKSVTFTADTKAEDGFSSKRLVQAAYASRLAQMDHGAGGAKGKLQTGQATKTKSKSATHASSMAQMENGIADTTEETQNTMAAENQDHDMANSGNKTSMLAPSKTEKSTQSKQPKKPSAQPSSKAEVAKQKKRQELAIQYLEQYANARATWKFNKKRQNSLLKMVLEVDSIPAAHNEALKSYLAGLQSSALRQDLRSRAQQILAQESDAIDPASTDNAQPSRAKLVLEALGNEVAVLNHTNGTDALTDMTSPTAITHPNSETTAMNGIQAHSGLNDSALPKLEANGSMKKRRRRRAKKRRNASPSSSNSDSSSSGDESEDESDGN</sequence>
<dbReference type="InterPro" id="IPR019327">
    <property type="entry name" value="WKF"/>
</dbReference>
<feature type="region of interest" description="Disordered" evidence="1">
    <location>
        <begin position="26"/>
        <end position="108"/>
    </location>
</feature>
<name>A0A8H3IJW8_9LECA</name>
<dbReference type="PANTHER" id="PTHR22306:SF2">
    <property type="entry name" value="CHROMOSOME 7 OPEN READING FRAME 50"/>
    <property type="match status" value="1"/>
</dbReference>
<evidence type="ECO:0000256" key="1">
    <source>
        <dbReference type="SAM" id="MobiDB-lite"/>
    </source>
</evidence>
<keyword evidence="4" id="KW-1185">Reference proteome</keyword>
<evidence type="ECO:0000313" key="4">
    <source>
        <dbReference type="Proteomes" id="UP000664169"/>
    </source>
</evidence>
<comment type="caution">
    <text evidence="3">The sequence shown here is derived from an EMBL/GenBank/DDBJ whole genome shotgun (WGS) entry which is preliminary data.</text>
</comment>
<organism evidence="3 4">
    <name type="scientific">Gomphillus americanus</name>
    <dbReference type="NCBI Taxonomy" id="1940652"/>
    <lineage>
        <taxon>Eukaryota</taxon>
        <taxon>Fungi</taxon>
        <taxon>Dikarya</taxon>
        <taxon>Ascomycota</taxon>
        <taxon>Pezizomycotina</taxon>
        <taxon>Lecanoromycetes</taxon>
        <taxon>OSLEUM clade</taxon>
        <taxon>Ostropomycetidae</taxon>
        <taxon>Ostropales</taxon>
        <taxon>Graphidaceae</taxon>
        <taxon>Gomphilloideae</taxon>
        <taxon>Gomphillus</taxon>
    </lineage>
</organism>
<dbReference type="AlphaFoldDB" id="A0A8H3IJW8"/>
<proteinExistence type="predicted"/>
<dbReference type="PANTHER" id="PTHR22306">
    <property type="entry name" value="CHROMOSOME 7 OPEN READING FRAME 50"/>
    <property type="match status" value="1"/>
</dbReference>
<feature type="compositionally biased region" description="Low complexity" evidence="1">
    <location>
        <begin position="391"/>
        <end position="404"/>
    </location>
</feature>
<dbReference type="OrthoDB" id="10261563at2759"/>
<reference evidence="3" key="1">
    <citation type="submission" date="2021-03" db="EMBL/GenBank/DDBJ databases">
        <authorList>
            <person name="Tagirdzhanova G."/>
        </authorList>
    </citation>
    <scope>NUCLEOTIDE SEQUENCE</scope>
</reference>
<feature type="compositionally biased region" description="Basic residues" evidence="1">
    <location>
        <begin position="377"/>
        <end position="390"/>
    </location>
</feature>
<feature type="region of interest" description="Disordered" evidence="1">
    <location>
        <begin position="175"/>
        <end position="219"/>
    </location>
</feature>
<gene>
    <name evidence="3" type="ORF">GOMPHAMPRED_005734</name>
</gene>
<feature type="compositionally biased region" description="Low complexity" evidence="1">
    <location>
        <begin position="138"/>
        <end position="151"/>
    </location>
</feature>
<evidence type="ECO:0000313" key="3">
    <source>
        <dbReference type="EMBL" id="CAF9930772.1"/>
    </source>
</evidence>
<accession>A0A8H3IJW8</accession>
<protein>
    <recommendedName>
        <fullName evidence="2">WKF domain-containing protein</fullName>
    </recommendedName>
</protein>